<organism evidence="2 3">
    <name type="scientific">Streptococcus panodentis</name>
    <dbReference type="NCBI Taxonomy" id="1581472"/>
    <lineage>
        <taxon>Bacteria</taxon>
        <taxon>Bacillati</taxon>
        <taxon>Bacillota</taxon>
        <taxon>Bacilli</taxon>
        <taxon>Lactobacillales</taxon>
        <taxon>Streptococcaceae</taxon>
        <taxon>Streptococcus</taxon>
    </lineage>
</organism>
<keyword evidence="1" id="KW-1133">Transmembrane helix</keyword>
<evidence type="ECO:0000313" key="3">
    <source>
        <dbReference type="Proteomes" id="UP001519349"/>
    </source>
</evidence>
<gene>
    <name evidence="2" type="ORF">DHL47_03920</name>
</gene>
<keyword evidence="3" id="KW-1185">Reference proteome</keyword>
<sequence length="47" mass="5703">MSLTDFFFTISMTLSFFFALSFVILFIFYLVIYNRVNKNFRAVKHHD</sequence>
<accession>A0ABS5AVJ2</accession>
<protein>
    <submittedName>
        <fullName evidence="2">Uncharacterized protein</fullName>
    </submittedName>
</protein>
<evidence type="ECO:0000313" key="2">
    <source>
        <dbReference type="EMBL" id="MBP2620496.1"/>
    </source>
</evidence>
<dbReference type="RefSeq" id="WP_128836790.1">
    <property type="nucleotide sequence ID" value="NZ_QFAY01000006.1"/>
</dbReference>
<dbReference type="EMBL" id="QFAY01000006">
    <property type="protein sequence ID" value="MBP2620496.1"/>
    <property type="molecule type" value="Genomic_DNA"/>
</dbReference>
<keyword evidence="1" id="KW-0472">Membrane</keyword>
<proteinExistence type="predicted"/>
<comment type="caution">
    <text evidence="2">The sequence shown here is derived from an EMBL/GenBank/DDBJ whole genome shotgun (WGS) entry which is preliminary data.</text>
</comment>
<reference evidence="2 3" key="1">
    <citation type="submission" date="2018-05" db="EMBL/GenBank/DDBJ databases">
        <title>Draft genome sequence of Streptococcus panodentis CCUG 70867T.</title>
        <authorList>
            <person name="Salva-Serra F."/>
            <person name="Mendez V."/>
            <person name="Jaen-Luchoro D."/>
            <person name="Gonzales-Siles L."/>
            <person name="Karlsson R."/>
            <person name="Engstrom-Jakobsson H."/>
            <person name="Busquets A."/>
            <person name="Gomila M."/>
            <person name="Pineiro-Iglesias B."/>
            <person name="Bennasar-Figueras A."/>
            <person name="Seeger M."/>
            <person name="Moore E."/>
        </authorList>
    </citation>
    <scope>NUCLEOTIDE SEQUENCE [LARGE SCALE GENOMIC DNA]</scope>
    <source>
        <strain evidence="2 3">CCUG 70867</strain>
    </source>
</reference>
<evidence type="ECO:0000256" key="1">
    <source>
        <dbReference type="SAM" id="Phobius"/>
    </source>
</evidence>
<keyword evidence="1" id="KW-0812">Transmembrane</keyword>
<dbReference type="Proteomes" id="UP001519349">
    <property type="component" value="Unassembled WGS sequence"/>
</dbReference>
<feature type="transmembrane region" description="Helical" evidence="1">
    <location>
        <begin position="6"/>
        <end position="32"/>
    </location>
</feature>
<name>A0ABS5AVJ2_9STRE</name>